<evidence type="ECO:0000256" key="1">
    <source>
        <dbReference type="SAM" id="MobiDB-lite"/>
    </source>
</evidence>
<reference evidence="2 3" key="1">
    <citation type="submission" date="2019-05" db="EMBL/GenBank/DDBJ databases">
        <title>Mikania micrantha, genome provides insights into the molecular mechanism of rapid growth.</title>
        <authorList>
            <person name="Liu B."/>
        </authorList>
    </citation>
    <scope>NUCLEOTIDE SEQUENCE [LARGE SCALE GENOMIC DNA]</scope>
    <source>
        <strain evidence="2">NLD-2019</strain>
        <tissue evidence="2">Leaf</tissue>
    </source>
</reference>
<evidence type="ECO:0000313" key="3">
    <source>
        <dbReference type="Proteomes" id="UP000326396"/>
    </source>
</evidence>
<accession>A0A5N6N0T8</accession>
<organism evidence="2 3">
    <name type="scientific">Mikania micrantha</name>
    <name type="common">bitter vine</name>
    <dbReference type="NCBI Taxonomy" id="192012"/>
    <lineage>
        <taxon>Eukaryota</taxon>
        <taxon>Viridiplantae</taxon>
        <taxon>Streptophyta</taxon>
        <taxon>Embryophyta</taxon>
        <taxon>Tracheophyta</taxon>
        <taxon>Spermatophyta</taxon>
        <taxon>Magnoliopsida</taxon>
        <taxon>eudicotyledons</taxon>
        <taxon>Gunneridae</taxon>
        <taxon>Pentapetalae</taxon>
        <taxon>asterids</taxon>
        <taxon>campanulids</taxon>
        <taxon>Asterales</taxon>
        <taxon>Asteraceae</taxon>
        <taxon>Asteroideae</taxon>
        <taxon>Heliantheae alliance</taxon>
        <taxon>Eupatorieae</taxon>
        <taxon>Mikania</taxon>
    </lineage>
</organism>
<feature type="compositionally biased region" description="Low complexity" evidence="1">
    <location>
        <begin position="197"/>
        <end position="206"/>
    </location>
</feature>
<feature type="region of interest" description="Disordered" evidence="1">
    <location>
        <begin position="197"/>
        <end position="303"/>
    </location>
</feature>
<dbReference type="EMBL" id="SZYD01000014">
    <property type="protein sequence ID" value="KAD4179966.1"/>
    <property type="molecule type" value="Genomic_DNA"/>
</dbReference>
<dbReference type="AlphaFoldDB" id="A0A5N6N0T8"/>
<dbReference type="Proteomes" id="UP000326396">
    <property type="component" value="Linkage Group LG4"/>
</dbReference>
<gene>
    <name evidence="2" type="ORF">E3N88_28557</name>
</gene>
<name>A0A5N6N0T8_9ASTR</name>
<protein>
    <submittedName>
        <fullName evidence="2">Uncharacterized protein</fullName>
    </submittedName>
</protein>
<feature type="compositionally biased region" description="Basic and acidic residues" evidence="1">
    <location>
        <begin position="293"/>
        <end position="303"/>
    </location>
</feature>
<proteinExistence type="predicted"/>
<sequence>MMNVGENRARNGVTDFPESQNEVFVEKWGKWSSRYAKEELRTLRGTRCLKISEISPDFFASKTPPPPSNFSSFNPQNLHFEGLTTCRSNPEVLKQVLIIISSVGIRQNRTSLLAPVASVPTTLKYQVSVDNTVRMHVTLVESVCCDIGSSKSHLISETSPLCFRNQKNETYDIISAMAGQGERYIYQRFPYVIVDDTPSSSSGSDSDPSEAVSLASHTSTVPPIPSLPEPVPVPPPPPVLPIIPSPPHSPPAEPVAHQRQSITPPRVPAWDGLRRMRGQARKTTGLPPQHQMAPRDEPQALVW</sequence>
<evidence type="ECO:0000313" key="2">
    <source>
        <dbReference type="EMBL" id="KAD4179966.1"/>
    </source>
</evidence>
<feature type="compositionally biased region" description="Pro residues" evidence="1">
    <location>
        <begin position="222"/>
        <end position="253"/>
    </location>
</feature>
<keyword evidence="3" id="KW-1185">Reference proteome</keyword>
<comment type="caution">
    <text evidence="2">The sequence shown here is derived from an EMBL/GenBank/DDBJ whole genome shotgun (WGS) entry which is preliminary data.</text>
</comment>